<feature type="compositionally biased region" description="Low complexity" evidence="1">
    <location>
        <begin position="499"/>
        <end position="508"/>
    </location>
</feature>
<evidence type="ECO:0000256" key="1">
    <source>
        <dbReference type="SAM" id="MobiDB-lite"/>
    </source>
</evidence>
<protein>
    <submittedName>
        <fullName evidence="2">Uncharacterized protein</fullName>
    </submittedName>
</protein>
<dbReference type="EMBL" id="MEKH01000010">
    <property type="protein sequence ID" value="ODO01778.1"/>
    <property type="molecule type" value="Genomic_DNA"/>
</dbReference>
<comment type="caution">
    <text evidence="2">The sequence shown here is derived from an EMBL/GenBank/DDBJ whole genome shotgun (WGS) entry which is preliminary data.</text>
</comment>
<feature type="compositionally biased region" description="Polar residues" evidence="1">
    <location>
        <begin position="345"/>
        <end position="375"/>
    </location>
</feature>
<feature type="compositionally biased region" description="Basic and acidic residues" evidence="1">
    <location>
        <begin position="647"/>
        <end position="669"/>
    </location>
</feature>
<organism evidence="2 3">
    <name type="scientific">Cryptococcus amylolentus CBS 6273</name>
    <dbReference type="NCBI Taxonomy" id="1296118"/>
    <lineage>
        <taxon>Eukaryota</taxon>
        <taxon>Fungi</taxon>
        <taxon>Dikarya</taxon>
        <taxon>Basidiomycota</taxon>
        <taxon>Agaricomycotina</taxon>
        <taxon>Tremellomycetes</taxon>
        <taxon>Tremellales</taxon>
        <taxon>Cryptococcaceae</taxon>
        <taxon>Cryptococcus</taxon>
    </lineage>
</organism>
<sequence length="717" mass="79239">MATVPQYFRDLYPTPCGNAPALHTIQAQLSEIDDNPYEHRVQNLLDYLAAEFTFSLKPPEPFSQHTKKGGHYGSYPHFPLERIRYKIPRGTRSYSGSSFCDEYTRWRSEYGVKDSEEHCKPDLVFAASRGFKQSIKHDKKRHKPNEPKPPPSQFQSDQTHHSKGSIFYRAFKLESDEYLDLILSLVFEFKEPEILPPEPFLQEVAYLIGSYDACGCYLGGFAVGKKFSCMIVIDKDTILLEVPDDTPLTTHGIDDMMDFLAEDFSFPHEFGNDTEALDFIWRYFDLAWDAIKDLPLHRRLQPVPKPPWLSREGVQEKLEIPLVGLGGINTRLAAFLEYAHGLETETATQSQEVTTPSTNVSSGTLYSASTASRPHSQGPPRRYVLRGEASSSLPPIRDLEQEEEMSNVDEGDGEDEEHDEEERDVEVRDDEEQEEEEDDDDPDGSDSPIPDSNGKKDDPGNDQSGNLGGGGDGANPGMGGGMGGAANTTSGPGPGDGGSSQQQESSSGHAGGADQRDVARVGGNDLRLALEMGPRRLGTGKTSEEEILKTPIVDNHYSTRDVDGWLSWIPTFTPFPHDLLSDKNDNTLLDKPPSFSKSKGSNNTSEDTSLGMGEVEEWFARMAGGVGFKRKGQSATADIGEDVDSGTMKDEGGAQKEWEDRPEKVERPKSPCASENGAGSDMLAFHDILLKRNIKFVLTEKSLFKAIVDNIKATPKV</sequence>
<feature type="region of interest" description="Disordered" evidence="1">
    <location>
        <begin position="345"/>
        <end position="543"/>
    </location>
</feature>
<dbReference type="AlphaFoldDB" id="A0A1E3JLP9"/>
<reference evidence="2 3" key="1">
    <citation type="submission" date="2016-06" db="EMBL/GenBank/DDBJ databases">
        <title>Evolution of pathogenesis and genome organization in the Tremellales.</title>
        <authorList>
            <person name="Cuomo C."/>
            <person name="Litvintseva A."/>
            <person name="Heitman J."/>
            <person name="Chen Y."/>
            <person name="Sun S."/>
            <person name="Springer D."/>
            <person name="Dromer F."/>
            <person name="Young S."/>
            <person name="Zeng Q."/>
            <person name="Chapman S."/>
            <person name="Gujja S."/>
            <person name="Saif S."/>
            <person name="Birren B."/>
        </authorList>
    </citation>
    <scope>NUCLEOTIDE SEQUENCE [LARGE SCALE GENOMIC DNA]</scope>
    <source>
        <strain evidence="2 3">CBS 6273</strain>
    </source>
</reference>
<name>A0A1E3JLP9_9TREE</name>
<accession>A0A1E3JLP9</accession>
<dbReference type="Proteomes" id="UP000095149">
    <property type="component" value="Unassembled WGS sequence"/>
</dbReference>
<feature type="compositionally biased region" description="Acidic residues" evidence="1">
    <location>
        <begin position="400"/>
        <end position="444"/>
    </location>
</feature>
<proteinExistence type="predicted"/>
<feature type="region of interest" description="Disordered" evidence="1">
    <location>
        <begin position="136"/>
        <end position="161"/>
    </location>
</feature>
<gene>
    <name evidence="2" type="ORF">I350_06607</name>
</gene>
<feature type="compositionally biased region" description="Gly residues" evidence="1">
    <location>
        <begin position="466"/>
        <end position="484"/>
    </location>
</feature>
<feature type="region of interest" description="Disordered" evidence="1">
    <location>
        <begin position="590"/>
        <end position="610"/>
    </location>
</feature>
<feature type="compositionally biased region" description="Polar residues" evidence="1">
    <location>
        <begin position="595"/>
        <end position="608"/>
    </location>
</feature>
<feature type="region of interest" description="Disordered" evidence="1">
    <location>
        <begin position="630"/>
        <end position="679"/>
    </location>
</feature>
<evidence type="ECO:0000313" key="3">
    <source>
        <dbReference type="Proteomes" id="UP000095149"/>
    </source>
</evidence>
<evidence type="ECO:0000313" key="2">
    <source>
        <dbReference type="EMBL" id="ODO01778.1"/>
    </source>
</evidence>